<protein>
    <submittedName>
        <fullName evidence="2">Helix-turn-helix domain-containing protein</fullName>
    </submittedName>
</protein>
<dbReference type="Proteomes" id="UP000198327">
    <property type="component" value="Unassembled WGS sequence"/>
</dbReference>
<gene>
    <name evidence="2" type="ORF">SAMN05421642_11921</name>
</gene>
<dbReference type="PANTHER" id="PTHR35010">
    <property type="entry name" value="BLL4672 PROTEIN-RELATED"/>
    <property type="match status" value="1"/>
</dbReference>
<dbReference type="Pfam" id="PF17765">
    <property type="entry name" value="MLTR_LBD"/>
    <property type="match status" value="1"/>
</dbReference>
<organism evidence="2 3">
    <name type="scientific">Rhodococcoides kyotonense</name>
    <dbReference type="NCBI Taxonomy" id="398843"/>
    <lineage>
        <taxon>Bacteria</taxon>
        <taxon>Bacillati</taxon>
        <taxon>Actinomycetota</taxon>
        <taxon>Actinomycetes</taxon>
        <taxon>Mycobacteriales</taxon>
        <taxon>Nocardiaceae</taxon>
        <taxon>Rhodococcoides</taxon>
    </lineage>
</organism>
<reference evidence="3" key="1">
    <citation type="submission" date="2017-06" db="EMBL/GenBank/DDBJ databases">
        <authorList>
            <person name="Varghese N."/>
            <person name="Submissions S."/>
        </authorList>
    </citation>
    <scope>NUCLEOTIDE SEQUENCE [LARGE SCALE GENOMIC DNA]</scope>
    <source>
        <strain evidence="3">JCM 23211</strain>
    </source>
</reference>
<dbReference type="InterPro" id="IPR041413">
    <property type="entry name" value="MLTR_LBD"/>
</dbReference>
<dbReference type="Pfam" id="PF13560">
    <property type="entry name" value="HTH_31"/>
    <property type="match status" value="1"/>
</dbReference>
<dbReference type="STRING" id="398843.A3K89_06110"/>
<evidence type="ECO:0000313" key="2">
    <source>
        <dbReference type="EMBL" id="SNT43139.1"/>
    </source>
</evidence>
<sequence>MSTDYYTRLEQGRGPHPSTQILGSLARALRFDDDERDHLYILAGQAPPTRVGGDKHVGPGLMHLLTKLDDTPALVVTDLGEILAYNAMFDALSGGVPDYTGLDRFVVWRFFMDPTARRGFVEDDWDAMAHKHVADLRAVSARRSGEAEIVNLVQRLRAESEEFEKVWSEHRVAFKASAVKRFVHPDVGVVAVHCETLATQKEGQHLMVYSPLPGTDAREKFELLRVIGTQAFS</sequence>
<evidence type="ECO:0000313" key="3">
    <source>
        <dbReference type="Proteomes" id="UP000198327"/>
    </source>
</evidence>
<proteinExistence type="predicted"/>
<accession>A0A239MMS2</accession>
<dbReference type="EMBL" id="FZOW01000019">
    <property type="protein sequence ID" value="SNT43139.1"/>
    <property type="molecule type" value="Genomic_DNA"/>
</dbReference>
<dbReference type="PANTHER" id="PTHR35010:SF2">
    <property type="entry name" value="BLL4672 PROTEIN"/>
    <property type="match status" value="1"/>
</dbReference>
<name>A0A239MMS2_9NOCA</name>
<evidence type="ECO:0000259" key="1">
    <source>
        <dbReference type="Pfam" id="PF17765"/>
    </source>
</evidence>
<feature type="domain" description="MmyB-like transcription regulator ligand binding" evidence="1">
    <location>
        <begin position="57"/>
        <end position="224"/>
    </location>
</feature>
<dbReference type="AlphaFoldDB" id="A0A239MMS2"/>
<dbReference type="Gene3D" id="3.30.450.180">
    <property type="match status" value="1"/>
</dbReference>
<keyword evidence="3" id="KW-1185">Reference proteome</keyword>